<evidence type="ECO:0000256" key="3">
    <source>
        <dbReference type="ARBA" id="ARBA00018484"/>
    </source>
</evidence>
<comment type="similarity">
    <text evidence="2">Belongs to the CheZ family.</text>
</comment>
<evidence type="ECO:0000313" key="12">
    <source>
        <dbReference type="Proteomes" id="UP000015455"/>
    </source>
</evidence>
<dbReference type="Proteomes" id="UP000015455">
    <property type="component" value="Unassembled WGS sequence"/>
</dbReference>
<proteinExistence type="inferred from homology"/>
<comment type="caution">
    <text evidence="11">The sequence shown here is derived from an EMBL/GenBank/DDBJ whole genome shotgun (WGS) entry which is preliminary data.</text>
</comment>
<organism evidence="11 12">
    <name type="scientific">Thauera terpenica 58Eu</name>
    <dbReference type="NCBI Taxonomy" id="1348657"/>
    <lineage>
        <taxon>Bacteria</taxon>
        <taxon>Pseudomonadati</taxon>
        <taxon>Pseudomonadota</taxon>
        <taxon>Betaproteobacteria</taxon>
        <taxon>Rhodocyclales</taxon>
        <taxon>Zoogloeaceae</taxon>
        <taxon>Thauera</taxon>
    </lineage>
</organism>
<dbReference type="AlphaFoldDB" id="S9ZEI0"/>
<dbReference type="GO" id="GO:0006935">
    <property type="term" value="P:chemotaxis"/>
    <property type="evidence" value="ECO:0007669"/>
    <property type="project" value="UniProtKB-KW"/>
</dbReference>
<dbReference type="RefSeq" id="WP_021249278.1">
    <property type="nucleotide sequence ID" value="NZ_ATJV01000052.1"/>
</dbReference>
<dbReference type="Pfam" id="PF04344">
    <property type="entry name" value="CheZ"/>
    <property type="match status" value="1"/>
</dbReference>
<evidence type="ECO:0000256" key="2">
    <source>
        <dbReference type="ARBA" id="ARBA00005908"/>
    </source>
</evidence>
<dbReference type="NCBIfam" id="NF008368">
    <property type="entry name" value="PRK11166.1"/>
    <property type="match status" value="1"/>
</dbReference>
<evidence type="ECO:0000256" key="5">
    <source>
        <dbReference type="ARBA" id="ARBA00022500"/>
    </source>
</evidence>
<evidence type="ECO:0000256" key="4">
    <source>
        <dbReference type="ARBA" id="ARBA00022490"/>
    </source>
</evidence>
<keyword evidence="7" id="KW-0378">Hydrolase</keyword>
<keyword evidence="4" id="KW-0963">Cytoplasm</keyword>
<dbReference type="OrthoDB" id="9773007at2"/>
<evidence type="ECO:0000313" key="11">
    <source>
        <dbReference type="EMBL" id="EPZ15675.1"/>
    </source>
</evidence>
<evidence type="ECO:0000256" key="8">
    <source>
        <dbReference type="ARBA" id="ARBA00022912"/>
    </source>
</evidence>
<gene>
    <name evidence="11" type="ORF">M622_14900</name>
</gene>
<evidence type="ECO:0000256" key="9">
    <source>
        <dbReference type="ARBA" id="ARBA00029599"/>
    </source>
</evidence>
<dbReference type="PATRIC" id="fig|1348657.5.peg.1855"/>
<dbReference type="GO" id="GO:0009288">
    <property type="term" value="C:bacterial-type flagellum"/>
    <property type="evidence" value="ECO:0007669"/>
    <property type="project" value="InterPro"/>
</dbReference>
<evidence type="ECO:0000256" key="10">
    <source>
        <dbReference type="SAM" id="MobiDB-lite"/>
    </source>
</evidence>
<feature type="region of interest" description="Disordered" evidence="10">
    <location>
        <begin position="1"/>
        <end position="35"/>
    </location>
</feature>
<keyword evidence="6" id="KW-0283">Flagellar rotation</keyword>
<dbReference type="SUPFAM" id="SSF75708">
    <property type="entry name" value="Chemotaxis phosphatase CheZ"/>
    <property type="match status" value="1"/>
</dbReference>
<sequence length="298" mass="31709">MSKRPKADESADSDDLQALFDSIASQPAAEASPAGAVPAELVNAAADENADNDELQALFDAVAAEMEPVAHEHSTAPAPTVTPAPTAAAASPAAELDEGAAMYNRLGQMTRQLHDTLRELGLDAALQDAVQAMPDARERLDYVALMTEQAASRVLNATDIARPLQDRVQHGAQALRARWDQLFAGEVSVDEFRLLSAETRDFLAQTEGDSRAINAQLMAIMMAQDFQDLTGQVIKRLLSAAQSLEAQLLQVLLETAPPGVRAERAGSLMNGPVIDGKARDDVVTSQGQVDDLLESLGF</sequence>
<reference evidence="11 12" key="1">
    <citation type="submission" date="2013-06" db="EMBL/GenBank/DDBJ databases">
        <title>Draft genome sequence of Thauera terpenica.</title>
        <authorList>
            <person name="Liu B."/>
            <person name="Frostegard A.H."/>
            <person name="Shapleigh J.P."/>
        </authorList>
    </citation>
    <scope>NUCLEOTIDE SEQUENCE [LARGE SCALE GENOMIC DNA]</scope>
    <source>
        <strain evidence="11 12">58Eu</strain>
    </source>
</reference>
<evidence type="ECO:0000256" key="6">
    <source>
        <dbReference type="ARBA" id="ARBA00022779"/>
    </source>
</evidence>
<dbReference type="PANTHER" id="PTHR43693:SF1">
    <property type="entry name" value="PROTEIN PHOSPHATASE CHEZ"/>
    <property type="match status" value="1"/>
</dbReference>
<dbReference type="Gene3D" id="1.10.287.500">
    <property type="entry name" value="Helix hairpin bin"/>
    <property type="match status" value="1"/>
</dbReference>
<name>S9ZEI0_9RHOO</name>
<dbReference type="EMBL" id="ATJV01000052">
    <property type="protein sequence ID" value="EPZ15675.1"/>
    <property type="molecule type" value="Genomic_DNA"/>
</dbReference>
<dbReference type="eggNOG" id="COG3143">
    <property type="taxonomic scope" value="Bacteria"/>
</dbReference>
<accession>S9ZEI0</accession>
<keyword evidence="5" id="KW-0145">Chemotaxis</keyword>
<dbReference type="InterPro" id="IPR007439">
    <property type="entry name" value="Chemotax_Pase_CheZ"/>
</dbReference>
<keyword evidence="12" id="KW-1185">Reference proteome</keyword>
<dbReference type="STRING" id="1348657.M622_14900"/>
<dbReference type="GO" id="GO:0005737">
    <property type="term" value="C:cytoplasm"/>
    <property type="evidence" value="ECO:0007669"/>
    <property type="project" value="UniProtKB-SubCell"/>
</dbReference>
<protein>
    <recommendedName>
        <fullName evidence="3">Protein phosphatase CheZ</fullName>
    </recommendedName>
    <alternativeName>
        <fullName evidence="9">Chemotaxis protein CheZ</fullName>
    </alternativeName>
</protein>
<dbReference type="PANTHER" id="PTHR43693">
    <property type="entry name" value="PROTEIN PHOSPHATASE CHEZ"/>
    <property type="match status" value="1"/>
</dbReference>
<feature type="region of interest" description="Disordered" evidence="10">
    <location>
        <begin position="68"/>
        <end position="93"/>
    </location>
</feature>
<comment type="subcellular location">
    <subcellularLocation>
        <location evidence="1">Cytoplasm</location>
    </subcellularLocation>
</comment>
<dbReference type="GO" id="GO:0097588">
    <property type="term" value="P:archaeal or bacterial-type flagellum-dependent cell motility"/>
    <property type="evidence" value="ECO:0007669"/>
    <property type="project" value="UniProtKB-KW"/>
</dbReference>
<feature type="compositionally biased region" description="Low complexity" evidence="10">
    <location>
        <begin position="75"/>
        <end position="93"/>
    </location>
</feature>
<evidence type="ECO:0000256" key="7">
    <source>
        <dbReference type="ARBA" id="ARBA00022801"/>
    </source>
</evidence>
<evidence type="ECO:0000256" key="1">
    <source>
        <dbReference type="ARBA" id="ARBA00004496"/>
    </source>
</evidence>
<dbReference type="InterPro" id="IPR050992">
    <property type="entry name" value="CheZ_family_phosphatases"/>
</dbReference>
<dbReference type="GO" id="GO:0004721">
    <property type="term" value="F:phosphoprotein phosphatase activity"/>
    <property type="evidence" value="ECO:0007669"/>
    <property type="project" value="UniProtKB-KW"/>
</dbReference>
<keyword evidence="8" id="KW-0904">Protein phosphatase</keyword>
<feature type="compositionally biased region" description="Low complexity" evidence="10">
    <location>
        <begin position="22"/>
        <end position="35"/>
    </location>
</feature>
<dbReference type="GO" id="GO:0050920">
    <property type="term" value="P:regulation of chemotaxis"/>
    <property type="evidence" value="ECO:0007669"/>
    <property type="project" value="InterPro"/>
</dbReference>